<organism evidence="1 2">
    <name type="scientific">Rhododendron molle</name>
    <name type="common">Chinese azalea</name>
    <name type="synonym">Azalea mollis</name>
    <dbReference type="NCBI Taxonomy" id="49168"/>
    <lineage>
        <taxon>Eukaryota</taxon>
        <taxon>Viridiplantae</taxon>
        <taxon>Streptophyta</taxon>
        <taxon>Embryophyta</taxon>
        <taxon>Tracheophyta</taxon>
        <taxon>Spermatophyta</taxon>
        <taxon>Magnoliopsida</taxon>
        <taxon>eudicotyledons</taxon>
        <taxon>Gunneridae</taxon>
        <taxon>Pentapetalae</taxon>
        <taxon>asterids</taxon>
        <taxon>Ericales</taxon>
        <taxon>Ericaceae</taxon>
        <taxon>Ericoideae</taxon>
        <taxon>Rhodoreae</taxon>
        <taxon>Rhododendron</taxon>
    </lineage>
</organism>
<sequence length="148" mass="17060">MEVNYSFEPPGKDCRWMLNKLRGGVLGAVRYKPLVITVYQGPRFPIAAIHYRPTVISPYNKMRAIGAGNWVFPRVVSGLKEAIIQAVRHKCANENGKRSRVELDDDDYRPSDDEDDHDYYSDIDLSPPQRCRNMKKKLYRTLDMEVGP</sequence>
<dbReference type="EMBL" id="CM046399">
    <property type="protein sequence ID" value="KAI8527435.1"/>
    <property type="molecule type" value="Genomic_DNA"/>
</dbReference>
<evidence type="ECO:0000313" key="2">
    <source>
        <dbReference type="Proteomes" id="UP001062846"/>
    </source>
</evidence>
<evidence type="ECO:0000313" key="1">
    <source>
        <dbReference type="EMBL" id="KAI8527435.1"/>
    </source>
</evidence>
<gene>
    <name evidence="1" type="ORF">RHMOL_Rhmol12G0075200</name>
</gene>
<keyword evidence="2" id="KW-1185">Reference proteome</keyword>
<protein>
    <submittedName>
        <fullName evidence="1">Uncharacterized protein</fullName>
    </submittedName>
</protein>
<comment type="caution">
    <text evidence="1">The sequence shown here is derived from an EMBL/GenBank/DDBJ whole genome shotgun (WGS) entry which is preliminary data.</text>
</comment>
<name>A0ACC0LFN6_RHOML</name>
<dbReference type="Proteomes" id="UP001062846">
    <property type="component" value="Chromosome 12"/>
</dbReference>
<proteinExistence type="predicted"/>
<accession>A0ACC0LFN6</accession>
<reference evidence="1" key="1">
    <citation type="submission" date="2022-02" db="EMBL/GenBank/DDBJ databases">
        <title>Plant Genome Project.</title>
        <authorList>
            <person name="Zhang R.-G."/>
        </authorList>
    </citation>
    <scope>NUCLEOTIDE SEQUENCE</scope>
    <source>
        <strain evidence="1">AT1</strain>
    </source>
</reference>